<accession>A0A830FCN4</accession>
<dbReference type="Proteomes" id="UP000628840">
    <property type="component" value="Unassembled WGS sequence"/>
</dbReference>
<gene>
    <name evidence="2" type="ORF">GCM10009037_26730</name>
</gene>
<dbReference type="EMBL" id="BMPF01000005">
    <property type="protein sequence ID" value="GGL41758.1"/>
    <property type="molecule type" value="Genomic_DNA"/>
</dbReference>
<proteinExistence type="predicted"/>
<keyword evidence="3" id="KW-1185">Reference proteome</keyword>
<evidence type="ECO:0000313" key="3">
    <source>
        <dbReference type="Proteomes" id="UP000628840"/>
    </source>
</evidence>
<evidence type="ECO:0000256" key="1">
    <source>
        <dbReference type="ARBA" id="ARBA00022649"/>
    </source>
</evidence>
<dbReference type="AlphaFoldDB" id="A0A830FCN4"/>
<dbReference type="InterPro" id="IPR003847">
    <property type="entry name" value="Put_antitoxin"/>
</dbReference>
<sequence>MSHQIRLDDDVYERVRAAKQEDETFSDAVERLIGGRSLSELADVFDDEQTQEMRDAIEAADERDHDEARRVAERFE</sequence>
<evidence type="ECO:0000313" key="2">
    <source>
        <dbReference type="EMBL" id="GGL41758.1"/>
    </source>
</evidence>
<reference evidence="2 3" key="1">
    <citation type="journal article" date="2019" name="Int. J. Syst. Evol. Microbiol.">
        <title>The Global Catalogue of Microorganisms (GCM) 10K type strain sequencing project: providing services to taxonomists for standard genome sequencing and annotation.</title>
        <authorList>
            <consortium name="The Broad Institute Genomics Platform"/>
            <consortium name="The Broad Institute Genome Sequencing Center for Infectious Disease"/>
            <person name="Wu L."/>
            <person name="Ma J."/>
        </authorList>
    </citation>
    <scope>NUCLEOTIDE SEQUENCE [LARGE SCALE GENOMIC DNA]</scope>
    <source>
        <strain evidence="2 3">JCM 19585</strain>
    </source>
</reference>
<name>A0A830FCN4_9EURY</name>
<organism evidence="2 3">
    <name type="scientific">Halarchaeum grantii</name>
    <dbReference type="NCBI Taxonomy" id="1193105"/>
    <lineage>
        <taxon>Archaea</taxon>
        <taxon>Methanobacteriati</taxon>
        <taxon>Methanobacteriota</taxon>
        <taxon>Stenosarchaea group</taxon>
        <taxon>Halobacteria</taxon>
        <taxon>Halobacteriales</taxon>
        <taxon>Halobacteriaceae</taxon>
    </lineage>
</organism>
<comment type="caution">
    <text evidence="2">The sequence shown here is derived from an EMBL/GenBank/DDBJ whole genome shotgun (WGS) entry which is preliminary data.</text>
</comment>
<dbReference type="OrthoDB" id="9187at2157"/>
<protein>
    <submittedName>
        <fullName evidence="2">Uncharacterized protein</fullName>
    </submittedName>
</protein>
<dbReference type="GeneID" id="55825753"/>
<dbReference type="RefSeq" id="WP_123079106.1">
    <property type="nucleotide sequence ID" value="NZ_BMPF01000005.1"/>
</dbReference>
<dbReference type="Pfam" id="PF02697">
    <property type="entry name" value="VAPB_antitox"/>
    <property type="match status" value="1"/>
</dbReference>
<keyword evidence="1" id="KW-1277">Toxin-antitoxin system</keyword>